<dbReference type="SUPFAM" id="SSF50630">
    <property type="entry name" value="Acid proteases"/>
    <property type="match status" value="1"/>
</dbReference>
<dbReference type="Pfam" id="PF00026">
    <property type="entry name" value="Asp"/>
    <property type="match status" value="1"/>
</dbReference>
<gene>
    <name evidence="4" type="ORF">OH76DRAFT_635874</name>
</gene>
<dbReference type="STRING" id="139420.A0A371D8K7"/>
<dbReference type="PANTHER" id="PTHR47966">
    <property type="entry name" value="BETA-SITE APP-CLEAVING ENZYME, ISOFORM A-RELATED"/>
    <property type="match status" value="1"/>
</dbReference>
<dbReference type="InterPro" id="IPR021109">
    <property type="entry name" value="Peptidase_aspartic_dom_sf"/>
</dbReference>
<dbReference type="PROSITE" id="PS51767">
    <property type="entry name" value="PEPTIDASE_A1"/>
    <property type="match status" value="1"/>
</dbReference>
<dbReference type="Proteomes" id="UP000256964">
    <property type="component" value="Unassembled WGS sequence"/>
</dbReference>
<dbReference type="InterPro" id="IPR033121">
    <property type="entry name" value="PEPTIDASE_A1"/>
</dbReference>
<evidence type="ECO:0000256" key="2">
    <source>
        <dbReference type="SAM" id="SignalP"/>
    </source>
</evidence>
<reference evidence="4 5" key="1">
    <citation type="journal article" date="2018" name="Biotechnol. Biofuels">
        <title>Integrative visual omics of the white-rot fungus Polyporus brumalis exposes the biotechnological potential of its oxidative enzymes for delignifying raw plant biomass.</title>
        <authorList>
            <person name="Miyauchi S."/>
            <person name="Rancon A."/>
            <person name="Drula E."/>
            <person name="Hage H."/>
            <person name="Chaduli D."/>
            <person name="Favel A."/>
            <person name="Grisel S."/>
            <person name="Henrissat B."/>
            <person name="Herpoel-Gimbert I."/>
            <person name="Ruiz-Duenas F.J."/>
            <person name="Chevret D."/>
            <person name="Hainaut M."/>
            <person name="Lin J."/>
            <person name="Wang M."/>
            <person name="Pangilinan J."/>
            <person name="Lipzen A."/>
            <person name="Lesage-Meessen L."/>
            <person name="Navarro D."/>
            <person name="Riley R."/>
            <person name="Grigoriev I.V."/>
            <person name="Zhou S."/>
            <person name="Raouche S."/>
            <person name="Rosso M.N."/>
        </authorList>
    </citation>
    <scope>NUCLEOTIDE SEQUENCE [LARGE SCALE GENOMIC DNA]</scope>
    <source>
        <strain evidence="4 5">BRFM 1820</strain>
    </source>
</reference>
<name>A0A371D8K7_9APHY</name>
<organism evidence="4 5">
    <name type="scientific">Lentinus brumalis</name>
    <dbReference type="NCBI Taxonomy" id="2498619"/>
    <lineage>
        <taxon>Eukaryota</taxon>
        <taxon>Fungi</taxon>
        <taxon>Dikarya</taxon>
        <taxon>Basidiomycota</taxon>
        <taxon>Agaricomycotina</taxon>
        <taxon>Agaricomycetes</taxon>
        <taxon>Polyporales</taxon>
        <taxon>Polyporaceae</taxon>
        <taxon>Lentinus</taxon>
    </lineage>
</organism>
<keyword evidence="2" id="KW-0732">Signal</keyword>
<dbReference type="GO" id="GO:0004190">
    <property type="term" value="F:aspartic-type endopeptidase activity"/>
    <property type="evidence" value="ECO:0007669"/>
    <property type="project" value="InterPro"/>
</dbReference>
<evidence type="ECO:0000259" key="3">
    <source>
        <dbReference type="PROSITE" id="PS51767"/>
    </source>
</evidence>
<evidence type="ECO:0000313" key="5">
    <source>
        <dbReference type="Proteomes" id="UP000256964"/>
    </source>
</evidence>
<feature type="domain" description="Peptidase A1" evidence="3">
    <location>
        <begin position="37"/>
        <end position="352"/>
    </location>
</feature>
<sequence length="355" mass="37629">MFQLAVPIIYTLLWSRAVGAASGPPNIVPLHLDAGFWYGSFAVGPQDFSLAIDTGSFAVIIGEGKYKPNPTSQQTNQGEFIQFNGASEDGVQMATEVFFFVKDDATFAGVALNDFLVGNITDGDPLGGDGIVGFSPPASMIIDPNDPTFLAGQSLAQAICDQEGISPCEFGLTLKTDGTGSLVFGPLDETKITGNITTLPTLSHDAWIALNQTETDSALLVIDGEPVTHLIPIFDNGTPNIIGPLDVVRSALLSVGYNLTEQTDSDGISTVFGTYDCSRSPARFGFSFPPSTEVHYIDEGANVLNRTADGKTCTANILGTSTVTAPDWQIGQTWFQGRYVQHNLNASTLAFADLA</sequence>
<dbReference type="Gene3D" id="2.40.70.10">
    <property type="entry name" value="Acid Proteases"/>
    <property type="match status" value="2"/>
</dbReference>
<dbReference type="PANTHER" id="PTHR47966:SF57">
    <property type="entry name" value="PEPTIDASE A1 DOMAIN-CONTAINING PROTEIN"/>
    <property type="match status" value="1"/>
</dbReference>
<evidence type="ECO:0000256" key="1">
    <source>
        <dbReference type="ARBA" id="ARBA00007447"/>
    </source>
</evidence>
<dbReference type="CDD" id="cd05471">
    <property type="entry name" value="pepsin_like"/>
    <property type="match status" value="1"/>
</dbReference>
<protein>
    <submittedName>
        <fullName evidence="4">Acid protease</fullName>
    </submittedName>
</protein>
<dbReference type="AlphaFoldDB" id="A0A371D8K7"/>
<comment type="similarity">
    <text evidence="1">Belongs to the peptidase A1 family.</text>
</comment>
<dbReference type="InterPro" id="IPR001461">
    <property type="entry name" value="Aspartic_peptidase_A1"/>
</dbReference>
<dbReference type="InterPro" id="IPR034164">
    <property type="entry name" value="Pepsin-like_dom"/>
</dbReference>
<evidence type="ECO:0000313" key="4">
    <source>
        <dbReference type="EMBL" id="RDX48871.1"/>
    </source>
</evidence>
<dbReference type="OrthoDB" id="15189at2759"/>
<dbReference type="GO" id="GO:0006508">
    <property type="term" value="P:proteolysis"/>
    <property type="evidence" value="ECO:0007669"/>
    <property type="project" value="UniProtKB-KW"/>
</dbReference>
<dbReference type="EMBL" id="KZ857409">
    <property type="protein sequence ID" value="RDX48871.1"/>
    <property type="molecule type" value="Genomic_DNA"/>
</dbReference>
<accession>A0A371D8K7</accession>
<feature type="signal peptide" evidence="2">
    <location>
        <begin position="1"/>
        <end position="20"/>
    </location>
</feature>
<keyword evidence="4" id="KW-0645">Protease</keyword>
<keyword evidence="5" id="KW-1185">Reference proteome</keyword>
<keyword evidence="4" id="KW-0378">Hydrolase</keyword>
<feature type="chain" id="PRO_5016860938" evidence="2">
    <location>
        <begin position="21"/>
        <end position="355"/>
    </location>
</feature>
<proteinExistence type="inferred from homology"/>